<keyword evidence="2" id="KW-0964">Secreted</keyword>
<name>A0A1G6DFV2_9HYPH</name>
<evidence type="ECO:0000313" key="4">
    <source>
        <dbReference type="Proteomes" id="UP000199071"/>
    </source>
</evidence>
<dbReference type="Pfam" id="PF00353">
    <property type="entry name" value="HemolysinCabind"/>
    <property type="match status" value="1"/>
</dbReference>
<dbReference type="PANTHER" id="PTHR38340">
    <property type="entry name" value="S-LAYER PROTEIN"/>
    <property type="match status" value="1"/>
</dbReference>
<dbReference type="SUPFAM" id="SSF51120">
    <property type="entry name" value="beta-Roll"/>
    <property type="match status" value="1"/>
</dbReference>
<dbReference type="InterPro" id="IPR050557">
    <property type="entry name" value="RTX_toxin/Mannuronan_C5-epim"/>
</dbReference>
<sequence length="204" mass="22300">MATYIGTIYNDVYTGSAQNQYGIDGADFLSPSSDNKAYYLYGGNGNDDLYGFSFNDELYGGSGKDLIVGLNGNDYIEGGSGNDMLYGSYGNDELSGGRGRDIFVFDTQLSSKNNLDTITDYDTSKDLIDLDKAIFTKVGKVDHTLKSNKFVVGNKAKDSKDRIIYNDDNGVLKYDPDGNGSKSAKKFAILNSDLDMSHDDFFVI</sequence>
<dbReference type="PROSITE" id="PS00330">
    <property type="entry name" value="HEMOLYSIN_CALCIUM"/>
    <property type="match status" value="2"/>
</dbReference>
<keyword evidence="4" id="KW-1185">Reference proteome</keyword>
<dbReference type="GO" id="GO:0005509">
    <property type="term" value="F:calcium ion binding"/>
    <property type="evidence" value="ECO:0007669"/>
    <property type="project" value="InterPro"/>
</dbReference>
<dbReference type="PRINTS" id="PR00313">
    <property type="entry name" value="CABNDNGRPT"/>
</dbReference>
<dbReference type="InterPro" id="IPR011049">
    <property type="entry name" value="Serralysin-like_metalloprot_C"/>
</dbReference>
<dbReference type="GO" id="GO:0005615">
    <property type="term" value="C:extracellular space"/>
    <property type="evidence" value="ECO:0007669"/>
    <property type="project" value="InterPro"/>
</dbReference>
<dbReference type="Gene3D" id="2.150.10.10">
    <property type="entry name" value="Serralysin-like metalloprotease, C-terminal"/>
    <property type="match status" value="1"/>
</dbReference>
<comment type="subcellular location">
    <subcellularLocation>
        <location evidence="1">Secreted</location>
    </subcellularLocation>
</comment>
<proteinExistence type="predicted"/>
<evidence type="ECO:0000256" key="2">
    <source>
        <dbReference type="ARBA" id="ARBA00022525"/>
    </source>
</evidence>
<accession>A0A1G6DFV2</accession>
<dbReference type="Proteomes" id="UP000199071">
    <property type="component" value="Unassembled WGS sequence"/>
</dbReference>
<dbReference type="EMBL" id="FMXQ01000007">
    <property type="protein sequence ID" value="SDB43745.1"/>
    <property type="molecule type" value="Genomic_DNA"/>
</dbReference>
<dbReference type="PANTHER" id="PTHR38340:SF1">
    <property type="entry name" value="S-LAYER PROTEIN"/>
    <property type="match status" value="1"/>
</dbReference>
<dbReference type="AlphaFoldDB" id="A0A1G6DFV2"/>
<organism evidence="3 4">
    <name type="scientific">Bauldia litoralis</name>
    <dbReference type="NCBI Taxonomy" id="665467"/>
    <lineage>
        <taxon>Bacteria</taxon>
        <taxon>Pseudomonadati</taxon>
        <taxon>Pseudomonadota</taxon>
        <taxon>Alphaproteobacteria</taxon>
        <taxon>Hyphomicrobiales</taxon>
        <taxon>Kaistiaceae</taxon>
        <taxon>Bauldia</taxon>
    </lineage>
</organism>
<dbReference type="InterPro" id="IPR001343">
    <property type="entry name" value="Hemolysn_Ca-bd"/>
</dbReference>
<evidence type="ECO:0000313" key="3">
    <source>
        <dbReference type="EMBL" id="SDB43745.1"/>
    </source>
</evidence>
<protein>
    <submittedName>
        <fullName evidence="3">Hemolysin-type calcium-binding repeat-containing protein</fullName>
    </submittedName>
</protein>
<gene>
    <name evidence="3" type="ORF">SAMN02982931_03302</name>
</gene>
<dbReference type="InterPro" id="IPR018511">
    <property type="entry name" value="Hemolysin-typ_Ca-bd_CS"/>
</dbReference>
<reference evidence="3 4" key="1">
    <citation type="submission" date="2016-10" db="EMBL/GenBank/DDBJ databases">
        <authorList>
            <person name="de Groot N.N."/>
        </authorList>
    </citation>
    <scope>NUCLEOTIDE SEQUENCE [LARGE SCALE GENOMIC DNA]</scope>
    <source>
        <strain evidence="3 4">ATCC 35022</strain>
    </source>
</reference>
<evidence type="ECO:0000256" key="1">
    <source>
        <dbReference type="ARBA" id="ARBA00004613"/>
    </source>
</evidence>
<dbReference type="RefSeq" id="WP_175478486.1">
    <property type="nucleotide sequence ID" value="NZ_FMXQ01000007.1"/>
</dbReference>
<dbReference type="STRING" id="665467.SAMN02982931_03302"/>